<comment type="caution">
    <text evidence="10">The sequence shown here is derived from an EMBL/GenBank/DDBJ whole genome shotgun (WGS) entry which is preliminary data.</text>
</comment>
<dbReference type="SMART" id="SM00283">
    <property type="entry name" value="MA"/>
    <property type="match status" value="1"/>
</dbReference>
<evidence type="ECO:0000313" key="10">
    <source>
        <dbReference type="EMBL" id="KGR89583.1"/>
    </source>
</evidence>
<keyword evidence="7" id="KW-1133">Transmembrane helix</keyword>
<keyword evidence="7" id="KW-0812">Transmembrane</keyword>
<evidence type="ECO:0000256" key="7">
    <source>
        <dbReference type="SAM" id="Phobius"/>
    </source>
</evidence>
<keyword evidence="2" id="KW-1003">Cell membrane</keyword>
<dbReference type="CDD" id="cd06225">
    <property type="entry name" value="HAMP"/>
    <property type="match status" value="1"/>
</dbReference>
<dbReference type="Pfam" id="PF05227">
    <property type="entry name" value="CHASE3"/>
    <property type="match status" value="1"/>
</dbReference>
<dbReference type="PROSITE" id="PS50111">
    <property type="entry name" value="CHEMOTAXIS_TRANSDUC_2"/>
    <property type="match status" value="1"/>
</dbReference>
<evidence type="ECO:0000259" key="8">
    <source>
        <dbReference type="PROSITE" id="PS50111"/>
    </source>
</evidence>
<feature type="domain" description="Methyl-accepting transducer" evidence="8">
    <location>
        <begin position="305"/>
        <end position="541"/>
    </location>
</feature>
<dbReference type="EMBL" id="JPVQ01000040">
    <property type="protein sequence ID" value="KGR89583.1"/>
    <property type="molecule type" value="Genomic_DNA"/>
</dbReference>
<evidence type="ECO:0000256" key="3">
    <source>
        <dbReference type="ARBA" id="ARBA00023136"/>
    </source>
</evidence>
<dbReference type="Proteomes" id="UP000030595">
    <property type="component" value="Unassembled WGS sequence"/>
</dbReference>
<dbReference type="InterPro" id="IPR007891">
    <property type="entry name" value="CHASE3"/>
</dbReference>
<comment type="similarity">
    <text evidence="5">Belongs to the methyl-accepting chemotaxis (MCP) protein family.</text>
</comment>
<dbReference type="PANTHER" id="PTHR32089">
    <property type="entry name" value="METHYL-ACCEPTING CHEMOTAXIS PROTEIN MCPB"/>
    <property type="match status" value="1"/>
</dbReference>
<dbReference type="InterPro" id="IPR003660">
    <property type="entry name" value="HAMP_dom"/>
</dbReference>
<organism evidence="10 11">
    <name type="scientific">Ureibacillus massiliensis 4400831 = CIP 108448 = CCUG 49529</name>
    <dbReference type="NCBI Taxonomy" id="1211035"/>
    <lineage>
        <taxon>Bacteria</taxon>
        <taxon>Bacillati</taxon>
        <taxon>Bacillota</taxon>
        <taxon>Bacilli</taxon>
        <taxon>Bacillales</taxon>
        <taxon>Caryophanaceae</taxon>
        <taxon>Ureibacillus</taxon>
    </lineage>
</organism>
<evidence type="ECO:0008006" key="12">
    <source>
        <dbReference type="Google" id="ProtNLM"/>
    </source>
</evidence>
<dbReference type="PROSITE" id="PS50885">
    <property type="entry name" value="HAMP"/>
    <property type="match status" value="1"/>
</dbReference>
<evidence type="ECO:0000256" key="4">
    <source>
        <dbReference type="ARBA" id="ARBA00023224"/>
    </source>
</evidence>
<protein>
    <recommendedName>
        <fullName evidence="12">Chemotaxis protein</fullName>
    </recommendedName>
</protein>
<dbReference type="OrthoDB" id="2443859at2"/>
<dbReference type="Gene3D" id="1.10.287.950">
    <property type="entry name" value="Methyl-accepting chemotaxis protein"/>
    <property type="match status" value="1"/>
</dbReference>
<reference evidence="10 11" key="1">
    <citation type="submission" date="2014-02" db="EMBL/GenBank/DDBJ databases">
        <title>Draft genome sequence of Lysinibacillus massiliensis CCUG 49529.</title>
        <authorList>
            <person name="Zhang F."/>
            <person name="Wang G."/>
            <person name="Zhang L."/>
        </authorList>
    </citation>
    <scope>NUCLEOTIDE SEQUENCE [LARGE SCALE GENOMIC DNA]</scope>
    <source>
        <strain evidence="10 11">CCUG 49529</strain>
    </source>
</reference>
<dbReference type="AlphaFoldDB" id="A0A0A3J316"/>
<evidence type="ECO:0000256" key="6">
    <source>
        <dbReference type="PROSITE-ProRule" id="PRU00284"/>
    </source>
</evidence>
<keyword evidence="3 7" id="KW-0472">Membrane</keyword>
<evidence type="ECO:0000256" key="5">
    <source>
        <dbReference type="ARBA" id="ARBA00029447"/>
    </source>
</evidence>
<evidence type="ECO:0000256" key="2">
    <source>
        <dbReference type="ARBA" id="ARBA00022475"/>
    </source>
</evidence>
<dbReference type="eggNOG" id="COG0840">
    <property type="taxonomic scope" value="Bacteria"/>
</dbReference>
<gene>
    <name evidence="10" type="ORF">CD30_16240</name>
</gene>
<feature type="transmembrane region" description="Helical" evidence="7">
    <location>
        <begin position="34"/>
        <end position="54"/>
    </location>
</feature>
<comment type="subcellular location">
    <subcellularLocation>
        <location evidence="1">Cell membrane</location>
    </subcellularLocation>
</comment>
<keyword evidence="4 6" id="KW-0807">Transducer</keyword>
<feature type="domain" description="HAMP" evidence="9">
    <location>
        <begin position="251"/>
        <end position="286"/>
    </location>
</feature>
<evidence type="ECO:0000313" key="11">
    <source>
        <dbReference type="Proteomes" id="UP000030595"/>
    </source>
</evidence>
<keyword evidence="11" id="KW-1185">Reference proteome</keyword>
<proteinExistence type="inferred from homology"/>
<accession>A0A0A3J316</accession>
<dbReference type="InterPro" id="IPR004089">
    <property type="entry name" value="MCPsignal_dom"/>
</dbReference>
<feature type="transmembrane region" description="Helical" evidence="7">
    <location>
        <begin position="210"/>
        <end position="234"/>
    </location>
</feature>
<dbReference type="Gene3D" id="6.10.340.10">
    <property type="match status" value="1"/>
</dbReference>
<dbReference type="GO" id="GO:0007165">
    <property type="term" value="P:signal transduction"/>
    <property type="evidence" value="ECO:0007669"/>
    <property type="project" value="UniProtKB-KW"/>
</dbReference>
<evidence type="ECO:0000259" key="9">
    <source>
        <dbReference type="PROSITE" id="PS50885"/>
    </source>
</evidence>
<dbReference type="Pfam" id="PF00015">
    <property type="entry name" value="MCPsignal"/>
    <property type="match status" value="1"/>
</dbReference>
<name>A0A0A3J316_9BACL</name>
<dbReference type="PANTHER" id="PTHR32089:SF112">
    <property type="entry name" value="LYSOZYME-LIKE PROTEIN-RELATED"/>
    <property type="match status" value="1"/>
</dbReference>
<sequence length="591" mass="65859">MKKKTSQHKSIKKTKKIKNSTKKSRFYHLIRGRVLIIFAFLICIILTIQLLSYINITKLQQSLSNFADENLKEQVQINNLANDIAKLTNYEQEFIISGSDETLTAYFEVKDRLNNSFEELQKIYENRPDEQNLLSLISQYYAIYMNYSAGVIDTRQNHDFENARKLLEFNDAGNIKSYIDTYTEQLVALLDSKNAETLKELETFANLSRITFAILTAVAIILTIIFGFILFSTIRKNTFKINRSILDIAQAGGDLTKRVEVKTKDEFAQIANSTNVLIESIASLVKKVSELSLNVSGSSEELMALADDNARAIDEISNNTQDIANDSDITIKRMKLALQKMSELEQFMHELNSQANEVYTAANDMQEAAYSGRDTVSQSSNVMKSIEQTMAHTSNTVEALGKKSNEINSIIGTITSIAEQTNLLSLNAAIEAARAGEYGRGFAVVADEVRKLAEQSQNAAKEVTNIVTAIQKEIHSIIEQNQHGVQTVVKGVEVTKETNHVLDNILERTNKTNHIIQEMVSQISLTLNTSNEVAASFEEVNSIAGNTAERTEKSAAAVMQGSSSMQEINASATELAKQADDLRNVVNEFKV</sequence>
<dbReference type="GO" id="GO:0005886">
    <property type="term" value="C:plasma membrane"/>
    <property type="evidence" value="ECO:0007669"/>
    <property type="project" value="UniProtKB-SubCell"/>
</dbReference>
<dbReference type="CDD" id="cd11386">
    <property type="entry name" value="MCP_signal"/>
    <property type="match status" value="1"/>
</dbReference>
<evidence type="ECO:0000256" key="1">
    <source>
        <dbReference type="ARBA" id="ARBA00004236"/>
    </source>
</evidence>
<dbReference type="SUPFAM" id="SSF58104">
    <property type="entry name" value="Methyl-accepting chemotaxis protein (MCP) signaling domain"/>
    <property type="match status" value="1"/>
</dbReference>